<dbReference type="RefSeq" id="WP_161815951.1">
    <property type="nucleotide sequence ID" value="NZ_BLJN01000008.1"/>
</dbReference>
<organism evidence="1 2">
    <name type="scientific">Steroidobacter agaridevorans</name>
    <dbReference type="NCBI Taxonomy" id="2695856"/>
    <lineage>
        <taxon>Bacteria</taxon>
        <taxon>Pseudomonadati</taxon>
        <taxon>Pseudomonadota</taxon>
        <taxon>Gammaproteobacteria</taxon>
        <taxon>Steroidobacterales</taxon>
        <taxon>Steroidobacteraceae</taxon>
        <taxon>Steroidobacter</taxon>
    </lineage>
</organism>
<sequence>MKRKWPLIAGVLVLLVGIGVWSARDTFATARIGTTYVAKQTCSCLFVAGRPLDSCSTDFDPESLQSLDVVTGNNAVTASALGGLISSRAEFENGFGCHTVN</sequence>
<evidence type="ECO:0000313" key="1">
    <source>
        <dbReference type="EMBL" id="GFE84369.1"/>
    </source>
</evidence>
<comment type="caution">
    <text evidence="1">The sequence shown here is derived from an EMBL/GenBank/DDBJ whole genome shotgun (WGS) entry which is preliminary data.</text>
</comment>
<dbReference type="AlphaFoldDB" id="A0A829YMG3"/>
<evidence type="ECO:0008006" key="3">
    <source>
        <dbReference type="Google" id="ProtNLM"/>
    </source>
</evidence>
<gene>
    <name evidence="1" type="ORF">GCM10011487_63690</name>
</gene>
<accession>A0A829YMG3</accession>
<dbReference type="EMBL" id="BLJN01000008">
    <property type="protein sequence ID" value="GFE84369.1"/>
    <property type="molecule type" value="Genomic_DNA"/>
</dbReference>
<dbReference type="Proteomes" id="UP000445000">
    <property type="component" value="Unassembled WGS sequence"/>
</dbReference>
<evidence type="ECO:0000313" key="2">
    <source>
        <dbReference type="Proteomes" id="UP000445000"/>
    </source>
</evidence>
<name>A0A829YMG3_9GAMM</name>
<reference evidence="2" key="1">
    <citation type="submission" date="2020-01" db="EMBL/GenBank/DDBJ databases">
        <title>'Steroidobacter agaridevorans' sp. nov., agar-degrading bacteria isolated from rhizosphere soils.</title>
        <authorList>
            <person name="Ikenaga M."/>
            <person name="Kataoka M."/>
            <person name="Murouchi A."/>
            <person name="Katsuragi S."/>
            <person name="Sakai M."/>
        </authorList>
    </citation>
    <scope>NUCLEOTIDE SEQUENCE [LARGE SCALE GENOMIC DNA]</scope>
    <source>
        <strain evidence="2">YU21-B</strain>
    </source>
</reference>
<protein>
    <recommendedName>
        <fullName evidence="3">Amidase</fullName>
    </recommendedName>
</protein>
<keyword evidence="2" id="KW-1185">Reference proteome</keyword>
<proteinExistence type="predicted"/>